<reference evidence="1" key="1">
    <citation type="submission" date="2021-02" db="EMBL/GenBank/DDBJ databases">
        <authorList>
            <person name="Nowell W R."/>
        </authorList>
    </citation>
    <scope>NUCLEOTIDE SEQUENCE</scope>
</reference>
<proteinExistence type="predicted"/>
<feature type="non-terminal residue" evidence="1">
    <location>
        <position position="1"/>
    </location>
</feature>
<gene>
    <name evidence="1" type="ORF">QYT958_LOCUS43764</name>
</gene>
<name>A0A822DSE4_9BILA</name>
<evidence type="ECO:0000313" key="1">
    <source>
        <dbReference type="EMBL" id="CAF5078655.1"/>
    </source>
</evidence>
<dbReference type="AlphaFoldDB" id="A0A822DSE4"/>
<evidence type="ECO:0000313" key="2">
    <source>
        <dbReference type="Proteomes" id="UP000663848"/>
    </source>
</evidence>
<dbReference type="EMBL" id="CAJOBR010063999">
    <property type="protein sequence ID" value="CAF5078655.1"/>
    <property type="molecule type" value="Genomic_DNA"/>
</dbReference>
<dbReference type="Proteomes" id="UP000663848">
    <property type="component" value="Unassembled WGS sequence"/>
</dbReference>
<comment type="caution">
    <text evidence="1">The sequence shown here is derived from an EMBL/GenBank/DDBJ whole genome shotgun (WGS) entry which is preliminary data.</text>
</comment>
<sequence length="75" mass="8342">LVSTFSKTFLPNEHKRVDICIGRLAQLAYVNEVKNDSSRTFIGLVIEDDIGTSAQNLIKKNGPYGLRSNKSFKPS</sequence>
<organism evidence="1 2">
    <name type="scientific">Rotaria socialis</name>
    <dbReference type="NCBI Taxonomy" id="392032"/>
    <lineage>
        <taxon>Eukaryota</taxon>
        <taxon>Metazoa</taxon>
        <taxon>Spiralia</taxon>
        <taxon>Gnathifera</taxon>
        <taxon>Rotifera</taxon>
        <taxon>Eurotatoria</taxon>
        <taxon>Bdelloidea</taxon>
        <taxon>Philodinida</taxon>
        <taxon>Philodinidae</taxon>
        <taxon>Rotaria</taxon>
    </lineage>
</organism>
<accession>A0A822DSE4</accession>
<protein>
    <submittedName>
        <fullName evidence="1">Uncharacterized protein</fullName>
    </submittedName>
</protein>